<evidence type="ECO:0000256" key="7">
    <source>
        <dbReference type="ARBA" id="ARBA00023170"/>
    </source>
</evidence>
<keyword evidence="5" id="KW-0297">G-protein coupled receptor</keyword>
<protein>
    <recommendedName>
        <fullName evidence="12">G-protein coupled receptors family 1 profile domain-containing protein</fullName>
    </recommendedName>
</protein>
<organism evidence="13 14">
    <name type="scientific">Desmophyllum pertusum</name>
    <dbReference type="NCBI Taxonomy" id="174260"/>
    <lineage>
        <taxon>Eukaryota</taxon>
        <taxon>Metazoa</taxon>
        <taxon>Cnidaria</taxon>
        <taxon>Anthozoa</taxon>
        <taxon>Hexacorallia</taxon>
        <taxon>Scleractinia</taxon>
        <taxon>Caryophylliina</taxon>
        <taxon>Caryophylliidae</taxon>
        <taxon>Desmophyllum</taxon>
    </lineage>
</organism>
<dbReference type="InterPro" id="IPR000276">
    <property type="entry name" value="GPCR_Rhodpsn"/>
</dbReference>
<feature type="transmembrane region" description="Helical" evidence="11">
    <location>
        <begin position="119"/>
        <end position="140"/>
    </location>
</feature>
<evidence type="ECO:0000256" key="5">
    <source>
        <dbReference type="ARBA" id="ARBA00023040"/>
    </source>
</evidence>
<keyword evidence="3 11" id="KW-0812">Transmembrane</keyword>
<evidence type="ECO:0000256" key="4">
    <source>
        <dbReference type="ARBA" id="ARBA00022989"/>
    </source>
</evidence>
<dbReference type="CDD" id="cd00637">
    <property type="entry name" value="7tm_classA_rhodopsin-like"/>
    <property type="match status" value="1"/>
</dbReference>
<keyword evidence="2" id="KW-1003">Cell membrane</keyword>
<reference evidence="13" key="1">
    <citation type="submission" date="2023-01" db="EMBL/GenBank/DDBJ databases">
        <title>Genome assembly of the deep-sea coral Lophelia pertusa.</title>
        <authorList>
            <person name="Herrera S."/>
            <person name="Cordes E."/>
        </authorList>
    </citation>
    <scope>NUCLEOTIDE SEQUENCE</scope>
    <source>
        <strain evidence="13">USNM1676648</strain>
        <tissue evidence="13">Polyp</tissue>
    </source>
</reference>
<evidence type="ECO:0000256" key="11">
    <source>
        <dbReference type="SAM" id="Phobius"/>
    </source>
</evidence>
<comment type="subcellular location">
    <subcellularLocation>
        <location evidence="1">Cell membrane</location>
        <topology evidence="1">Multi-pass membrane protein</topology>
    </subcellularLocation>
</comment>
<dbReference type="GO" id="GO:0005886">
    <property type="term" value="C:plasma membrane"/>
    <property type="evidence" value="ECO:0007669"/>
    <property type="project" value="UniProtKB-SubCell"/>
</dbReference>
<evidence type="ECO:0000256" key="9">
    <source>
        <dbReference type="ARBA" id="ARBA00023224"/>
    </source>
</evidence>
<gene>
    <name evidence="13" type="ORF">OS493_004998</name>
</gene>
<evidence type="ECO:0000313" key="14">
    <source>
        <dbReference type="Proteomes" id="UP001163046"/>
    </source>
</evidence>
<evidence type="ECO:0000259" key="12">
    <source>
        <dbReference type="PROSITE" id="PS50262"/>
    </source>
</evidence>
<dbReference type="SUPFAM" id="SSF81321">
    <property type="entry name" value="Family A G protein-coupled receptor-like"/>
    <property type="match status" value="1"/>
</dbReference>
<proteinExistence type="predicted"/>
<dbReference type="GO" id="GO:0004930">
    <property type="term" value="F:G protein-coupled receptor activity"/>
    <property type="evidence" value="ECO:0007669"/>
    <property type="project" value="UniProtKB-KW"/>
</dbReference>
<name>A0A9W9Z3Y3_9CNID</name>
<accession>A0A9W9Z3Y3</accession>
<keyword evidence="9" id="KW-0807">Transducer</keyword>
<feature type="region of interest" description="Disordered" evidence="10">
    <location>
        <begin position="164"/>
        <end position="197"/>
    </location>
</feature>
<evidence type="ECO:0000256" key="8">
    <source>
        <dbReference type="ARBA" id="ARBA00023180"/>
    </source>
</evidence>
<sequence>MMLKGKAWAIISSSLHLELALLNLVSMSVLMLDRFLAVYLDLKYFTWKTNQESSNSCVPCMRILLNLPPLQAEARLQMDIKATKTVSMAIATFYICYIPAIIVSIWYHDTGENTRSVWAAFMATICMFISSASNPVIYVLRNRRYRCAFWQLVKDPCGARAFQEKPVRARKPEEKQREKKPPIEGEPGYPKDLRARH</sequence>
<keyword evidence="8" id="KW-0325">Glycoprotein</keyword>
<comment type="caution">
    <text evidence="13">The sequence shown here is derived from an EMBL/GenBank/DDBJ whole genome shotgun (WGS) entry which is preliminary data.</text>
</comment>
<evidence type="ECO:0000256" key="6">
    <source>
        <dbReference type="ARBA" id="ARBA00023136"/>
    </source>
</evidence>
<keyword evidence="4 11" id="KW-1133">Transmembrane helix</keyword>
<dbReference type="Gene3D" id="1.20.1070.10">
    <property type="entry name" value="Rhodopsin 7-helix transmembrane proteins"/>
    <property type="match status" value="1"/>
</dbReference>
<evidence type="ECO:0000313" key="13">
    <source>
        <dbReference type="EMBL" id="KAJ7374657.1"/>
    </source>
</evidence>
<evidence type="ECO:0000256" key="10">
    <source>
        <dbReference type="SAM" id="MobiDB-lite"/>
    </source>
</evidence>
<feature type="domain" description="G-protein coupled receptors family 1 profile" evidence="12">
    <location>
        <begin position="1"/>
        <end position="138"/>
    </location>
</feature>
<dbReference type="AlphaFoldDB" id="A0A9W9Z3Y3"/>
<dbReference type="PROSITE" id="PS50262">
    <property type="entry name" value="G_PROTEIN_RECEP_F1_2"/>
    <property type="match status" value="1"/>
</dbReference>
<keyword evidence="6 11" id="KW-0472">Membrane</keyword>
<feature type="transmembrane region" description="Helical" evidence="11">
    <location>
        <begin position="85"/>
        <end position="107"/>
    </location>
</feature>
<dbReference type="OrthoDB" id="5952899at2759"/>
<dbReference type="Proteomes" id="UP001163046">
    <property type="component" value="Unassembled WGS sequence"/>
</dbReference>
<dbReference type="PANTHER" id="PTHR24246:SF27">
    <property type="entry name" value="ADENOSINE RECEPTOR, ISOFORM A"/>
    <property type="match status" value="1"/>
</dbReference>
<evidence type="ECO:0000256" key="3">
    <source>
        <dbReference type="ARBA" id="ARBA00022692"/>
    </source>
</evidence>
<dbReference type="PRINTS" id="PR00237">
    <property type="entry name" value="GPCRRHODOPSN"/>
</dbReference>
<keyword evidence="7" id="KW-0675">Receptor</keyword>
<evidence type="ECO:0000256" key="2">
    <source>
        <dbReference type="ARBA" id="ARBA00022475"/>
    </source>
</evidence>
<evidence type="ECO:0000256" key="1">
    <source>
        <dbReference type="ARBA" id="ARBA00004651"/>
    </source>
</evidence>
<dbReference type="InterPro" id="IPR017452">
    <property type="entry name" value="GPCR_Rhodpsn_7TM"/>
</dbReference>
<dbReference type="EMBL" id="MU826827">
    <property type="protein sequence ID" value="KAJ7374657.1"/>
    <property type="molecule type" value="Genomic_DNA"/>
</dbReference>
<keyword evidence="14" id="KW-1185">Reference proteome</keyword>
<dbReference type="PANTHER" id="PTHR24246">
    <property type="entry name" value="OLFACTORY RECEPTOR AND ADENOSINE RECEPTOR"/>
    <property type="match status" value="1"/>
</dbReference>